<evidence type="ECO:0000256" key="5">
    <source>
        <dbReference type="ARBA" id="ARBA00022989"/>
    </source>
</evidence>
<comment type="subcellular location">
    <subcellularLocation>
        <location evidence="1">Cell membrane</location>
        <topology evidence="1">Single-pass type I membrane protein</topology>
    </subcellularLocation>
</comment>
<dbReference type="InterPro" id="IPR013106">
    <property type="entry name" value="Ig_V-set"/>
</dbReference>
<dbReference type="PANTHER" id="PTHR25466:SF4">
    <property type="entry name" value="T-LYMPHOCYTE ACTIVATION ANTIGEN CD80"/>
    <property type="match status" value="1"/>
</dbReference>
<dbReference type="PROSITE" id="PS50835">
    <property type="entry name" value="IG_LIKE"/>
    <property type="match status" value="1"/>
</dbReference>
<sequence length="206" mass="23443">MAPKGLGLWILFLLIQEGVSAGGEKDCPHARAIQGEYVELKCCYPEKDLSDSFRVQWQLQGKDDCVVAACLPDSIAEFQCERYKNRTKFENYCLHLVLLNVSLEDNKTYECILQKKKEGAYQKIFHGLIRFEVVEMNDTANESQNATYLESPTPNHDTHDNQQQIYVMVMSLAAAVVFITIIIWILTKRKCSLHRAYNAPVGMGMS</sequence>
<dbReference type="Proteomes" id="UP000694871">
    <property type="component" value="Unplaced"/>
</dbReference>
<reference evidence="15" key="1">
    <citation type="submission" date="2025-08" db="UniProtKB">
        <authorList>
            <consortium name="RefSeq"/>
        </authorList>
    </citation>
    <scope>IDENTIFICATION</scope>
</reference>
<evidence type="ECO:0000256" key="3">
    <source>
        <dbReference type="ARBA" id="ARBA00022692"/>
    </source>
</evidence>
<evidence type="ECO:0000256" key="9">
    <source>
        <dbReference type="ARBA" id="ARBA00023180"/>
    </source>
</evidence>
<dbReference type="InterPro" id="IPR051713">
    <property type="entry name" value="T-cell_Activation_Regulation"/>
</dbReference>
<evidence type="ECO:0000256" key="8">
    <source>
        <dbReference type="ARBA" id="ARBA00023170"/>
    </source>
</evidence>
<evidence type="ECO:0000256" key="1">
    <source>
        <dbReference type="ARBA" id="ARBA00004251"/>
    </source>
</evidence>
<organism evidence="14 15">
    <name type="scientific">Gekko japonicus</name>
    <name type="common">Schlegel's Japanese gecko</name>
    <dbReference type="NCBI Taxonomy" id="146911"/>
    <lineage>
        <taxon>Eukaryota</taxon>
        <taxon>Metazoa</taxon>
        <taxon>Chordata</taxon>
        <taxon>Craniata</taxon>
        <taxon>Vertebrata</taxon>
        <taxon>Euteleostomi</taxon>
        <taxon>Lepidosauria</taxon>
        <taxon>Squamata</taxon>
        <taxon>Bifurcata</taxon>
        <taxon>Gekkota</taxon>
        <taxon>Gekkonidae</taxon>
        <taxon>Gekkoninae</taxon>
        <taxon>Gekko</taxon>
    </lineage>
</organism>
<name>A0ABM1JV01_GEKJA</name>
<feature type="domain" description="Ig-like" evidence="13">
    <location>
        <begin position="3"/>
        <end position="111"/>
    </location>
</feature>
<feature type="transmembrane region" description="Helical" evidence="11">
    <location>
        <begin position="165"/>
        <end position="186"/>
    </location>
</feature>
<keyword evidence="2" id="KW-1003">Cell membrane</keyword>
<evidence type="ECO:0000313" key="14">
    <source>
        <dbReference type="Proteomes" id="UP000694871"/>
    </source>
</evidence>
<dbReference type="InterPro" id="IPR036179">
    <property type="entry name" value="Ig-like_dom_sf"/>
</dbReference>
<dbReference type="GeneID" id="107109232"/>
<evidence type="ECO:0000259" key="13">
    <source>
        <dbReference type="PROSITE" id="PS50835"/>
    </source>
</evidence>
<keyword evidence="4 12" id="KW-0732">Signal</keyword>
<keyword evidence="6 11" id="KW-0472">Membrane</keyword>
<proteinExistence type="predicted"/>
<keyword evidence="10" id="KW-0393">Immunoglobulin domain</keyword>
<dbReference type="RefSeq" id="XP_015265288.1">
    <property type="nucleotide sequence ID" value="XM_015409802.1"/>
</dbReference>
<dbReference type="PANTHER" id="PTHR25466">
    <property type="entry name" value="T-LYMPHOCYTE ACTIVATION ANTIGEN"/>
    <property type="match status" value="1"/>
</dbReference>
<protein>
    <submittedName>
        <fullName evidence="15">T-lymphocyte activation antigen CD80-like</fullName>
    </submittedName>
</protein>
<keyword evidence="14" id="KW-1185">Reference proteome</keyword>
<keyword evidence="5 11" id="KW-1133">Transmembrane helix</keyword>
<evidence type="ECO:0000256" key="12">
    <source>
        <dbReference type="SAM" id="SignalP"/>
    </source>
</evidence>
<dbReference type="Gene3D" id="2.60.40.10">
    <property type="entry name" value="Immunoglobulins"/>
    <property type="match status" value="1"/>
</dbReference>
<evidence type="ECO:0000256" key="4">
    <source>
        <dbReference type="ARBA" id="ARBA00022729"/>
    </source>
</evidence>
<dbReference type="Pfam" id="PF07686">
    <property type="entry name" value="V-set"/>
    <property type="match status" value="1"/>
</dbReference>
<evidence type="ECO:0000256" key="6">
    <source>
        <dbReference type="ARBA" id="ARBA00023136"/>
    </source>
</evidence>
<accession>A0ABM1JV01</accession>
<evidence type="ECO:0000256" key="7">
    <source>
        <dbReference type="ARBA" id="ARBA00023157"/>
    </source>
</evidence>
<evidence type="ECO:0000256" key="10">
    <source>
        <dbReference type="ARBA" id="ARBA00023319"/>
    </source>
</evidence>
<gene>
    <name evidence="15" type="primary">LOC107109232</name>
</gene>
<keyword evidence="9" id="KW-0325">Glycoprotein</keyword>
<dbReference type="InterPro" id="IPR007110">
    <property type="entry name" value="Ig-like_dom"/>
</dbReference>
<keyword evidence="3 11" id="KW-0812">Transmembrane</keyword>
<feature type="chain" id="PRO_5046332939" evidence="12">
    <location>
        <begin position="22"/>
        <end position="206"/>
    </location>
</feature>
<dbReference type="InterPro" id="IPR013783">
    <property type="entry name" value="Ig-like_fold"/>
</dbReference>
<feature type="signal peptide" evidence="12">
    <location>
        <begin position="1"/>
        <end position="21"/>
    </location>
</feature>
<dbReference type="SUPFAM" id="SSF48726">
    <property type="entry name" value="Immunoglobulin"/>
    <property type="match status" value="1"/>
</dbReference>
<evidence type="ECO:0000256" key="2">
    <source>
        <dbReference type="ARBA" id="ARBA00022475"/>
    </source>
</evidence>
<evidence type="ECO:0000256" key="11">
    <source>
        <dbReference type="SAM" id="Phobius"/>
    </source>
</evidence>
<keyword evidence="7" id="KW-1015">Disulfide bond</keyword>
<keyword evidence="8" id="KW-0675">Receptor</keyword>
<evidence type="ECO:0000313" key="15">
    <source>
        <dbReference type="RefSeq" id="XP_015265288.1"/>
    </source>
</evidence>